<proteinExistence type="predicted"/>
<dbReference type="Gene3D" id="1.20.120.530">
    <property type="entry name" value="GntR ligand-binding domain-like"/>
    <property type="match status" value="1"/>
</dbReference>
<dbReference type="AlphaFoldDB" id="A0A6I3IHU5"/>
<organism evidence="5 6">
    <name type="scientific">Arsenicicoccus cauae</name>
    <dbReference type="NCBI Taxonomy" id="2663847"/>
    <lineage>
        <taxon>Bacteria</taxon>
        <taxon>Bacillati</taxon>
        <taxon>Actinomycetota</taxon>
        <taxon>Actinomycetes</taxon>
        <taxon>Micrococcales</taxon>
        <taxon>Intrasporangiaceae</taxon>
        <taxon>Arsenicicoccus</taxon>
    </lineage>
</organism>
<evidence type="ECO:0000256" key="1">
    <source>
        <dbReference type="ARBA" id="ARBA00023015"/>
    </source>
</evidence>
<accession>A0A6I3IHU5</accession>
<gene>
    <name evidence="5" type="ORF">GGG17_04345</name>
</gene>
<keyword evidence="1" id="KW-0805">Transcription regulation</keyword>
<dbReference type="Pfam" id="PF07729">
    <property type="entry name" value="FCD"/>
    <property type="match status" value="1"/>
</dbReference>
<name>A0A6I3IHU5_9MICO</name>
<dbReference type="InterPro" id="IPR011711">
    <property type="entry name" value="GntR_C"/>
</dbReference>
<dbReference type="SUPFAM" id="SSF48008">
    <property type="entry name" value="GntR ligand-binding domain-like"/>
    <property type="match status" value="1"/>
</dbReference>
<evidence type="ECO:0000256" key="3">
    <source>
        <dbReference type="ARBA" id="ARBA00023163"/>
    </source>
</evidence>
<evidence type="ECO:0000313" key="5">
    <source>
        <dbReference type="EMBL" id="MTB71215.1"/>
    </source>
</evidence>
<feature type="domain" description="GntR C-terminal" evidence="4">
    <location>
        <begin position="25"/>
        <end position="106"/>
    </location>
</feature>
<reference evidence="5 6" key="1">
    <citation type="submission" date="2019-11" db="EMBL/GenBank/DDBJ databases">
        <title>Whole genome sequencing identifies a novel species of the genus Arsenicicoccus isolated from human blood.</title>
        <authorList>
            <person name="Jeong J.H."/>
            <person name="Kweon O.J."/>
            <person name="Kim H.R."/>
            <person name="Kim T.-H."/>
            <person name="Ha S.-M."/>
            <person name="Lee M.-K."/>
        </authorList>
    </citation>
    <scope>NUCLEOTIDE SEQUENCE [LARGE SCALE GENOMIC DNA]</scope>
    <source>
        <strain evidence="5 6">MKL-02</strain>
    </source>
</reference>
<evidence type="ECO:0000259" key="4">
    <source>
        <dbReference type="Pfam" id="PF07729"/>
    </source>
</evidence>
<dbReference type="RefSeq" id="WP_154592564.1">
    <property type="nucleotide sequence ID" value="NZ_CP171001.1"/>
</dbReference>
<evidence type="ECO:0000256" key="2">
    <source>
        <dbReference type="ARBA" id="ARBA00023125"/>
    </source>
</evidence>
<dbReference type="EMBL" id="WLVL01000018">
    <property type="protein sequence ID" value="MTB71215.1"/>
    <property type="molecule type" value="Genomic_DNA"/>
</dbReference>
<protein>
    <submittedName>
        <fullName evidence="5">FCD domain-containing protein</fullName>
    </submittedName>
</protein>
<keyword evidence="3" id="KW-0804">Transcription</keyword>
<dbReference type="GO" id="GO:0003677">
    <property type="term" value="F:DNA binding"/>
    <property type="evidence" value="ECO:0007669"/>
    <property type="project" value="UniProtKB-KW"/>
</dbReference>
<sequence length="122" mass="13110">MEGYESVVHHVESGILAGSQRVGAQLNAPDTDFHVELAEVGRHRLMADMTVAVRESLRRPILDAERSLGDWAGFGGQPQEHLEAIYESVVAGDGQRAADLVESHIRAAYAILRSCSPVGGSC</sequence>
<dbReference type="Proteomes" id="UP000431092">
    <property type="component" value="Unassembled WGS sequence"/>
</dbReference>
<keyword evidence="6" id="KW-1185">Reference proteome</keyword>
<dbReference type="InterPro" id="IPR008920">
    <property type="entry name" value="TF_FadR/GntR_C"/>
</dbReference>
<evidence type="ECO:0000313" key="6">
    <source>
        <dbReference type="Proteomes" id="UP000431092"/>
    </source>
</evidence>
<keyword evidence="2" id="KW-0238">DNA-binding</keyword>
<comment type="caution">
    <text evidence="5">The sequence shown here is derived from an EMBL/GenBank/DDBJ whole genome shotgun (WGS) entry which is preliminary data.</text>
</comment>